<dbReference type="EMBL" id="FKLO01000023">
    <property type="protein sequence ID" value="SAM59176.1"/>
    <property type="molecule type" value="Genomic_DNA"/>
</dbReference>
<dbReference type="PROSITE" id="PS01156">
    <property type="entry name" value="TONB_DEPENDENT_REC_2"/>
    <property type="match status" value="1"/>
</dbReference>
<evidence type="ECO:0000256" key="3">
    <source>
        <dbReference type="ARBA" id="ARBA00022448"/>
    </source>
</evidence>
<evidence type="ECO:0000256" key="11">
    <source>
        <dbReference type="ARBA" id="ARBA00023136"/>
    </source>
</evidence>
<evidence type="ECO:0000256" key="5">
    <source>
        <dbReference type="ARBA" id="ARBA00022496"/>
    </source>
</evidence>
<dbReference type="Pfam" id="PF07715">
    <property type="entry name" value="Plug"/>
    <property type="match status" value="1"/>
</dbReference>
<keyword evidence="5" id="KW-0410">Iron transport</keyword>
<dbReference type="InterPro" id="IPR010105">
    <property type="entry name" value="TonB_sidphr_rcpt"/>
</dbReference>
<evidence type="ECO:0000256" key="7">
    <source>
        <dbReference type="ARBA" id="ARBA00022729"/>
    </source>
</evidence>
<evidence type="ECO:0000256" key="10">
    <source>
        <dbReference type="ARBA" id="ARBA00023077"/>
    </source>
</evidence>
<evidence type="ECO:0000256" key="13">
    <source>
        <dbReference type="ARBA" id="ARBA00023237"/>
    </source>
</evidence>
<comment type="subcellular location">
    <subcellularLocation>
        <location evidence="1 14">Cell outer membrane</location>
        <topology evidence="1 14">Multi-pass membrane protein</topology>
    </subcellularLocation>
</comment>
<sequence length="720" mass="80586">MRQPFPAHLSRKPLISLTSLAMLAPAAFAASGEPATLAPVVVNAERSLETNYTIPASISATGLDLTLRETPQSISVMTQKRMEEQQLNSVSEVIAHAPGIYFQKYGNSADGYHYYISRGYRIDNVNIDGLDASGDGSGYGLSLHNTDSAVYESASVVRGSTGLRNGIGDPGGNIQMQRKRPTAEPHFSIDVGAGTWGHYRTVFDGNGALNHNGSLRGRAVAIYDRGGLWQRRARQDGKTLYGILEYDLTPQTMVSAGLQLSDVHSKRSSPGSFSSWYGDEEHGYRLLPMTPRDNNAASWSYSKRRRSEVFTRLEHSFNDDWVLSAAYSYRFGKADNHYGIGGSYDVKADGSAQLVTIKENFHPTEHAFDMHLDGKYPLFSRQHEFQMGISHNDYRDGKNAKYDTRADDPVDDLFAFVRDGKIERPENELLGYGTNKKQTTSLYGATRIHLNDDWALLAGARLTNWKRTGYDFRNDYIPRVRKENGVFTPYLGLTYDFTNNLTAYANYSTIFQPQDNEDINHNPLDPEKGATYELGVKGAWLDDRLNASAAVFEVRKDNLAVKAGEHADGSDYYRAEDNTKGRGWELTLSGEPLPDWRVDASYTRTKIEDRTGARLKTDAPLHLFKAFSSYDVNEQWTIGGGINWQSKIFAKSEIDDPVGIVANTQKSYATVDLMAQYRPTKNLRFTLNANNLFDQKYKTIPDALSFGAPRHVMATFRYEF</sequence>
<keyword evidence="8" id="KW-0408">Iron</keyword>
<dbReference type="NCBIfam" id="TIGR01783">
    <property type="entry name" value="TonB-siderophor"/>
    <property type="match status" value="1"/>
</dbReference>
<dbReference type="PROSITE" id="PS52016">
    <property type="entry name" value="TONB_DEPENDENT_REC_3"/>
    <property type="match status" value="1"/>
</dbReference>
<evidence type="ECO:0000256" key="16">
    <source>
        <dbReference type="RuleBase" id="RU003357"/>
    </source>
</evidence>
<keyword evidence="4 14" id="KW-1134">Transmembrane beta strand</keyword>
<keyword evidence="3 14" id="KW-0813">Transport</keyword>
<dbReference type="Proteomes" id="UP000190837">
    <property type="component" value="Unassembled WGS sequence"/>
</dbReference>
<evidence type="ECO:0000256" key="8">
    <source>
        <dbReference type="ARBA" id="ARBA00023004"/>
    </source>
</evidence>
<name>A0A1C3H2R2_9GAMM</name>
<evidence type="ECO:0000259" key="18">
    <source>
        <dbReference type="Pfam" id="PF00593"/>
    </source>
</evidence>
<dbReference type="CDD" id="cd01347">
    <property type="entry name" value="ligand_gated_channel"/>
    <property type="match status" value="1"/>
</dbReference>
<proteinExistence type="inferred from homology"/>
<keyword evidence="13 14" id="KW-0998">Cell outer membrane</keyword>
<dbReference type="GO" id="GO:0038023">
    <property type="term" value="F:signaling receptor activity"/>
    <property type="evidence" value="ECO:0007669"/>
    <property type="project" value="InterPro"/>
</dbReference>
<evidence type="ECO:0000256" key="14">
    <source>
        <dbReference type="PROSITE-ProRule" id="PRU01360"/>
    </source>
</evidence>
<dbReference type="InterPro" id="IPR036942">
    <property type="entry name" value="Beta-barrel_TonB_sf"/>
</dbReference>
<dbReference type="InterPro" id="IPR012910">
    <property type="entry name" value="Plug_dom"/>
</dbReference>
<keyword evidence="6 14" id="KW-0812">Transmembrane</keyword>
<keyword evidence="12 20" id="KW-0675">Receptor</keyword>
<evidence type="ECO:0000256" key="15">
    <source>
        <dbReference type="PROSITE-ProRule" id="PRU10144"/>
    </source>
</evidence>
<dbReference type="PANTHER" id="PTHR32552:SF74">
    <property type="entry name" value="HYDROXAMATE SIDEROPHORE RECEPTOR FHUE"/>
    <property type="match status" value="1"/>
</dbReference>
<reference evidence="21" key="1">
    <citation type="submission" date="2016-04" db="EMBL/GenBank/DDBJ databases">
        <authorList>
            <person name="Tagini F."/>
        </authorList>
    </citation>
    <scope>NUCLEOTIDE SEQUENCE [LARGE SCALE GENOMIC DNA]</scope>
    <source>
        <strain evidence="21">CHUV0807</strain>
    </source>
</reference>
<keyword evidence="10 16" id="KW-0798">TonB box</keyword>
<dbReference type="Gene3D" id="2.40.170.20">
    <property type="entry name" value="TonB-dependent receptor, beta-barrel domain"/>
    <property type="match status" value="1"/>
</dbReference>
<dbReference type="GO" id="GO:0015344">
    <property type="term" value="F:siderophore uptake transmembrane transporter activity"/>
    <property type="evidence" value="ECO:0007669"/>
    <property type="project" value="TreeGrafter"/>
</dbReference>
<feature type="short sequence motif" description="TonB C-terminal box" evidence="15">
    <location>
        <begin position="703"/>
        <end position="720"/>
    </location>
</feature>
<feature type="domain" description="TonB-dependent receptor plug" evidence="19">
    <location>
        <begin position="67"/>
        <end position="172"/>
    </location>
</feature>
<feature type="domain" description="TonB-dependent receptor-like beta-barrel" evidence="18">
    <location>
        <begin position="270"/>
        <end position="692"/>
    </location>
</feature>
<dbReference type="GO" id="GO:0009279">
    <property type="term" value="C:cell outer membrane"/>
    <property type="evidence" value="ECO:0007669"/>
    <property type="project" value="UniProtKB-SubCell"/>
</dbReference>
<dbReference type="InterPro" id="IPR000531">
    <property type="entry name" value="Beta-barrel_TonB"/>
</dbReference>
<accession>A0A1C3H2R2</accession>
<keyword evidence="11 14" id="KW-0472">Membrane</keyword>
<dbReference type="GO" id="GO:0015891">
    <property type="term" value="P:siderophore transport"/>
    <property type="evidence" value="ECO:0007669"/>
    <property type="project" value="InterPro"/>
</dbReference>
<evidence type="ECO:0000256" key="2">
    <source>
        <dbReference type="ARBA" id="ARBA00009810"/>
    </source>
</evidence>
<feature type="signal peptide" evidence="17">
    <location>
        <begin position="1"/>
        <end position="29"/>
    </location>
</feature>
<evidence type="ECO:0000256" key="17">
    <source>
        <dbReference type="SAM" id="SignalP"/>
    </source>
</evidence>
<evidence type="ECO:0000259" key="19">
    <source>
        <dbReference type="Pfam" id="PF07715"/>
    </source>
</evidence>
<dbReference type="Gene3D" id="2.170.130.10">
    <property type="entry name" value="TonB-dependent receptor, plug domain"/>
    <property type="match status" value="1"/>
</dbReference>
<dbReference type="InterPro" id="IPR010917">
    <property type="entry name" value="TonB_rcpt_CS"/>
</dbReference>
<keyword evidence="9" id="KW-0406">Ion transport</keyword>
<dbReference type="RefSeq" id="WP_079539516.1">
    <property type="nucleotide sequence ID" value="NZ_FKLO01000023.1"/>
</dbReference>
<dbReference type="InterPro" id="IPR037066">
    <property type="entry name" value="Plug_dom_sf"/>
</dbReference>
<evidence type="ECO:0000256" key="6">
    <source>
        <dbReference type="ARBA" id="ARBA00022692"/>
    </source>
</evidence>
<feature type="chain" id="PRO_5008674777" evidence="17">
    <location>
        <begin position="30"/>
        <end position="720"/>
    </location>
</feature>
<dbReference type="InterPro" id="IPR039426">
    <property type="entry name" value="TonB-dep_rcpt-like"/>
</dbReference>
<gene>
    <name evidence="20" type="ORF">CHUV0807_0538</name>
</gene>
<dbReference type="PANTHER" id="PTHR32552">
    <property type="entry name" value="FERRICHROME IRON RECEPTOR-RELATED"/>
    <property type="match status" value="1"/>
</dbReference>
<dbReference type="SUPFAM" id="SSF56935">
    <property type="entry name" value="Porins"/>
    <property type="match status" value="1"/>
</dbReference>
<evidence type="ECO:0000313" key="21">
    <source>
        <dbReference type="Proteomes" id="UP000190837"/>
    </source>
</evidence>
<evidence type="ECO:0000256" key="4">
    <source>
        <dbReference type="ARBA" id="ARBA00022452"/>
    </source>
</evidence>
<evidence type="ECO:0000313" key="20">
    <source>
        <dbReference type="EMBL" id="SAM59176.1"/>
    </source>
</evidence>
<evidence type="ECO:0000256" key="12">
    <source>
        <dbReference type="ARBA" id="ARBA00023170"/>
    </source>
</evidence>
<protein>
    <submittedName>
        <fullName evidence="20">Outer membrane receptor for ferric coprogen and ferric-rhodotorulic acid</fullName>
    </submittedName>
</protein>
<comment type="similarity">
    <text evidence="2 14 16">Belongs to the TonB-dependent receptor family.</text>
</comment>
<keyword evidence="7 17" id="KW-0732">Signal</keyword>
<dbReference type="Pfam" id="PF00593">
    <property type="entry name" value="TonB_dep_Rec_b-barrel"/>
    <property type="match status" value="1"/>
</dbReference>
<organism evidence="20 21">
    <name type="scientific">Cardiobacterium hominis</name>
    <dbReference type="NCBI Taxonomy" id="2718"/>
    <lineage>
        <taxon>Bacteria</taxon>
        <taxon>Pseudomonadati</taxon>
        <taxon>Pseudomonadota</taxon>
        <taxon>Gammaproteobacteria</taxon>
        <taxon>Cardiobacteriales</taxon>
        <taxon>Cardiobacteriaceae</taxon>
        <taxon>Cardiobacterium</taxon>
    </lineage>
</organism>
<evidence type="ECO:0000256" key="1">
    <source>
        <dbReference type="ARBA" id="ARBA00004571"/>
    </source>
</evidence>
<dbReference type="AlphaFoldDB" id="A0A1C3H2R2"/>
<evidence type="ECO:0000256" key="9">
    <source>
        <dbReference type="ARBA" id="ARBA00023065"/>
    </source>
</evidence>